<evidence type="ECO:0000313" key="3">
    <source>
        <dbReference type="Proteomes" id="UP000276133"/>
    </source>
</evidence>
<keyword evidence="2" id="KW-0548">Nucleotidyltransferase</keyword>
<feature type="compositionally biased region" description="Low complexity" evidence="1">
    <location>
        <begin position="233"/>
        <end position="246"/>
    </location>
</feature>
<keyword evidence="2" id="KW-0695">RNA-directed DNA polymerase</keyword>
<proteinExistence type="predicted"/>
<protein>
    <submittedName>
        <fullName evidence="2">RNA-directed DNA polymerase from mobile element jockey-like</fullName>
    </submittedName>
</protein>
<keyword evidence="3" id="KW-1185">Reference proteome</keyword>
<name>A0A3M7T5P4_BRAPC</name>
<sequence length="246" mass="27405">MKISKSVAASKKGTSCIELNEFVLFLLDRIEKLEKKKGELSSKTTKEQEMTSLSMSKSSWACVTSKGTKVATPDQLSAINAFANEAKERSEREKNIVIFGVETTNDSNADKLKEDEEKVSAIFEKIGTGDLQRNKVKRLRSQKGSGPLIIELNSIQDRNEVLKNAKKLRNDATSSGIYINPDMTLAERASLLASGVIESSKLPTTEMETHLLVQNQQELPSNNDSNDNRNIKIHSNSNINYNNNRR</sequence>
<gene>
    <name evidence="2" type="ORF">BpHYR1_053107</name>
</gene>
<accession>A0A3M7T5P4</accession>
<dbReference type="AlphaFoldDB" id="A0A3M7T5P4"/>
<evidence type="ECO:0000256" key="1">
    <source>
        <dbReference type="SAM" id="MobiDB-lite"/>
    </source>
</evidence>
<feature type="region of interest" description="Disordered" evidence="1">
    <location>
        <begin position="216"/>
        <end position="246"/>
    </location>
</feature>
<evidence type="ECO:0000313" key="2">
    <source>
        <dbReference type="EMBL" id="RNA43374.1"/>
    </source>
</evidence>
<dbReference type="Proteomes" id="UP000276133">
    <property type="component" value="Unassembled WGS sequence"/>
</dbReference>
<feature type="compositionally biased region" description="Polar residues" evidence="1">
    <location>
        <begin position="216"/>
        <end position="225"/>
    </location>
</feature>
<comment type="caution">
    <text evidence="2">The sequence shown here is derived from an EMBL/GenBank/DDBJ whole genome shotgun (WGS) entry which is preliminary data.</text>
</comment>
<dbReference type="EMBL" id="REGN01000231">
    <property type="protein sequence ID" value="RNA43374.1"/>
    <property type="molecule type" value="Genomic_DNA"/>
</dbReference>
<dbReference type="PANTHER" id="PTHR37445:SF3">
    <property type="entry name" value="ZINC FINGER PHD-TYPE DOMAIN-CONTAINING PROTEIN"/>
    <property type="match status" value="1"/>
</dbReference>
<dbReference type="GO" id="GO:0003964">
    <property type="term" value="F:RNA-directed DNA polymerase activity"/>
    <property type="evidence" value="ECO:0007669"/>
    <property type="project" value="UniProtKB-KW"/>
</dbReference>
<dbReference type="PANTHER" id="PTHR37445">
    <property type="entry name" value="PROTEIN CBG24663"/>
    <property type="match status" value="1"/>
</dbReference>
<organism evidence="2 3">
    <name type="scientific">Brachionus plicatilis</name>
    <name type="common">Marine rotifer</name>
    <name type="synonym">Brachionus muelleri</name>
    <dbReference type="NCBI Taxonomy" id="10195"/>
    <lineage>
        <taxon>Eukaryota</taxon>
        <taxon>Metazoa</taxon>
        <taxon>Spiralia</taxon>
        <taxon>Gnathifera</taxon>
        <taxon>Rotifera</taxon>
        <taxon>Eurotatoria</taxon>
        <taxon>Monogononta</taxon>
        <taxon>Pseudotrocha</taxon>
        <taxon>Ploima</taxon>
        <taxon>Brachionidae</taxon>
        <taxon>Brachionus</taxon>
    </lineage>
</organism>
<reference evidence="2 3" key="1">
    <citation type="journal article" date="2018" name="Sci. Rep.">
        <title>Genomic signatures of local adaptation to the degree of environmental predictability in rotifers.</title>
        <authorList>
            <person name="Franch-Gras L."/>
            <person name="Hahn C."/>
            <person name="Garcia-Roger E.M."/>
            <person name="Carmona M.J."/>
            <person name="Serra M."/>
            <person name="Gomez A."/>
        </authorList>
    </citation>
    <scope>NUCLEOTIDE SEQUENCE [LARGE SCALE GENOMIC DNA]</scope>
    <source>
        <strain evidence="2">HYR1</strain>
    </source>
</reference>
<keyword evidence="2" id="KW-0808">Transferase</keyword>